<proteinExistence type="predicted"/>
<evidence type="ECO:0000313" key="4">
    <source>
        <dbReference type="Proteomes" id="UP001372834"/>
    </source>
</evidence>
<accession>A0AAN8PRG7</accession>
<keyword evidence="2" id="KW-0472">Membrane</keyword>
<evidence type="ECO:0000313" key="3">
    <source>
        <dbReference type="EMBL" id="KAK6632524.1"/>
    </source>
</evidence>
<dbReference type="Proteomes" id="UP001372834">
    <property type="component" value="Unassembled WGS sequence"/>
</dbReference>
<reference evidence="3 4" key="1">
    <citation type="submission" date="2023-10" db="EMBL/GenBank/DDBJ databases">
        <title>Genomes of two closely related lineages of the louse Polyplax serrata with different host specificities.</title>
        <authorList>
            <person name="Martinu J."/>
            <person name="Tarabai H."/>
            <person name="Stefka J."/>
            <person name="Hypsa V."/>
        </authorList>
    </citation>
    <scope>NUCLEOTIDE SEQUENCE [LARGE SCALE GENOMIC DNA]</scope>
    <source>
        <strain evidence="3">HR10_N</strain>
    </source>
</reference>
<keyword evidence="2" id="KW-1133">Transmembrane helix</keyword>
<name>A0AAN8PRG7_POLSC</name>
<evidence type="ECO:0000256" key="2">
    <source>
        <dbReference type="SAM" id="Phobius"/>
    </source>
</evidence>
<feature type="compositionally biased region" description="Basic and acidic residues" evidence="1">
    <location>
        <begin position="106"/>
        <end position="118"/>
    </location>
</feature>
<protein>
    <submittedName>
        <fullName evidence="3">Uncharacterized protein</fullName>
    </submittedName>
</protein>
<dbReference type="PANTHER" id="PTHR41155:SF1">
    <property type="entry name" value="FI19525P1"/>
    <property type="match status" value="1"/>
</dbReference>
<gene>
    <name evidence="3" type="ORF">RUM43_013292</name>
</gene>
<feature type="compositionally biased region" description="Polar residues" evidence="1">
    <location>
        <begin position="81"/>
        <end position="92"/>
    </location>
</feature>
<feature type="region of interest" description="Disordered" evidence="1">
    <location>
        <begin position="1"/>
        <end position="132"/>
    </location>
</feature>
<feature type="compositionally biased region" description="Basic and acidic residues" evidence="1">
    <location>
        <begin position="35"/>
        <end position="45"/>
    </location>
</feature>
<evidence type="ECO:0000256" key="1">
    <source>
        <dbReference type="SAM" id="MobiDB-lite"/>
    </source>
</evidence>
<feature type="transmembrane region" description="Helical" evidence="2">
    <location>
        <begin position="212"/>
        <end position="234"/>
    </location>
</feature>
<keyword evidence="2" id="KW-0812">Transmembrane</keyword>
<comment type="caution">
    <text evidence="3">The sequence shown here is derived from an EMBL/GenBank/DDBJ whole genome shotgun (WGS) entry which is preliminary data.</text>
</comment>
<dbReference type="PANTHER" id="PTHR41155">
    <property type="entry name" value="FI19525P1"/>
    <property type="match status" value="1"/>
</dbReference>
<feature type="transmembrane region" description="Helical" evidence="2">
    <location>
        <begin position="240"/>
        <end position="265"/>
    </location>
</feature>
<organism evidence="3 4">
    <name type="scientific">Polyplax serrata</name>
    <name type="common">Common mouse louse</name>
    <dbReference type="NCBI Taxonomy" id="468196"/>
    <lineage>
        <taxon>Eukaryota</taxon>
        <taxon>Metazoa</taxon>
        <taxon>Ecdysozoa</taxon>
        <taxon>Arthropoda</taxon>
        <taxon>Hexapoda</taxon>
        <taxon>Insecta</taxon>
        <taxon>Pterygota</taxon>
        <taxon>Neoptera</taxon>
        <taxon>Paraneoptera</taxon>
        <taxon>Psocodea</taxon>
        <taxon>Troctomorpha</taxon>
        <taxon>Phthiraptera</taxon>
        <taxon>Anoplura</taxon>
        <taxon>Polyplacidae</taxon>
        <taxon>Polyplax</taxon>
    </lineage>
</organism>
<dbReference type="EMBL" id="JAWJWE010000007">
    <property type="protein sequence ID" value="KAK6632524.1"/>
    <property type="molecule type" value="Genomic_DNA"/>
</dbReference>
<dbReference type="AlphaFoldDB" id="A0AAN8PRG7"/>
<sequence>MTKKIGSNHYLASPAQMSQPGYIQHRSGYWTDGEESQRAPSDKNGEYYTVANERSQLGSPPKNRIPKSHKKNTDEPRLHTPVSSMRPTSQMSYMPGHRAPSSASARSDRKEKNNERPRQHSQPYEDSGSDVYVTSGAYRAPSEIRCRHLTYSVTKINSNNRSTFADLLSAEGLNGAAPSELSTVKTKTSRKGGAVVETMSAPNPFCPNTKGLCCLLLLINLGLILITLGFVIVMQFFEPLFIWILGIVFLIFGFIALNVSLIYCVSVCKDMKSPKEVAMQDNYWTHHWQKNFGLPEIHYKSEDKFPDSDRGSDRYSISKYSAKYSDKNHPQKY</sequence>